<comment type="subcellular location">
    <subcellularLocation>
        <location evidence="1">Cell surface</location>
    </subcellularLocation>
</comment>
<sequence>MNQEGLTLVETLLAVVILFFLSSTMIPLTFNMRQQIAIQKIQAHAAEVAYIGAIKYKRYGQSAGIQQIDGMQFQWNYDGHRVCVRYDNNEKEEELCV</sequence>
<protein>
    <submittedName>
        <fullName evidence="4">Pilus assembly protein FimT</fullName>
    </submittedName>
</protein>
<keyword evidence="2" id="KW-0178">Competence</keyword>
<comment type="caution">
    <text evidence="4">The sequence shown here is derived from an EMBL/GenBank/DDBJ whole genome shotgun (WGS) entry which is preliminary data.</text>
</comment>
<gene>
    <name evidence="4" type="ORF">CBM15_05560</name>
</gene>
<evidence type="ECO:0000256" key="1">
    <source>
        <dbReference type="ARBA" id="ARBA00004241"/>
    </source>
</evidence>
<accession>A0ABX3ZKB9</accession>
<evidence type="ECO:0000313" key="5">
    <source>
        <dbReference type="Proteomes" id="UP000196594"/>
    </source>
</evidence>
<keyword evidence="5" id="KW-1185">Reference proteome</keyword>
<evidence type="ECO:0000256" key="2">
    <source>
        <dbReference type="ARBA" id="ARBA00023287"/>
    </source>
</evidence>
<dbReference type="Proteomes" id="UP000196594">
    <property type="component" value="Unassembled WGS sequence"/>
</dbReference>
<dbReference type="EMBL" id="NHNT01000002">
    <property type="protein sequence ID" value="OUZ39978.1"/>
    <property type="molecule type" value="Genomic_DNA"/>
</dbReference>
<keyword evidence="3" id="KW-1133">Transmembrane helix</keyword>
<reference evidence="4 5" key="1">
    <citation type="journal article" date="2017" name="Int. J. Syst. Evol. Microbiol.">
        <title>Solibacillus kalamii sp. nov., isolated from a high-efficiency particulate arrestance filter system used in the International Space Station.</title>
        <authorList>
            <person name="Checinska Sielaff A."/>
            <person name="Kumar R.M."/>
            <person name="Pal D."/>
            <person name="Mayilraj S."/>
            <person name="Venkateswaran K."/>
        </authorList>
    </citation>
    <scope>NUCLEOTIDE SEQUENCE [LARGE SCALE GENOMIC DNA]</scope>
    <source>
        <strain evidence="4 5">ISSFR-015</strain>
    </source>
</reference>
<keyword evidence="3" id="KW-0812">Transmembrane</keyword>
<organism evidence="4 5">
    <name type="scientific">Solibacillus kalamii</name>
    <dbReference type="NCBI Taxonomy" id="1748298"/>
    <lineage>
        <taxon>Bacteria</taxon>
        <taxon>Bacillati</taxon>
        <taxon>Bacillota</taxon>
        <taxon>Bacilli</taxon>
        <taxon>Bacillales</taxon>
        <taxon>Caryophanaceae</taxon>
        <taxon>Solibacillus</taxon>
    </lineage>
</organism>
<dbReference type="InterPro" id="IPR012902">
    <property type="entry name" value="N_methyl_site"/>
</dbReference>
<keyword evidence="3" id="KW-0472">Membrane</keyword>
<feature type="transmembrane region" description="Helical" evidence="3">
    <location>
        <begin position="12"/>
        <end position="30"/>
    </location>
</feature>
<dbReference type="PROSITE" id="PS00409">
    <property type="entry name" value="PROKAR_NTER_METHYL"/>
    <property type="match status" value="1"/>
</dbReference>
<evidence type="ECO:0000313" key="4">
    <source>
        <dbReference type="EMBL" id="OUZ39978.1"/>
    </source>
</evidence>
<name>A0ABX3ZKB9_9BACL</name>
<proteinExistence type="predicted"/>
<evidence type="ECO:0000256" key="3">
    <source>
        <dbReference type="SAM" id="Phobius"/>
    </source>
</evidence>
<dbReference type="RefSeq" id="WP_087616116.1">
    <property type="nucleotide sequence ID" value="NZ_JAFBEY010000001.1"/>
</dbReference>